<evidence type="ECO:0000313" key="2">
    <source>
        <dbReference type="Proteomes" id="UP000023152"/>
    </source>
</evidence>
<proteinExistence type="predicted"/>
<sequence>MCENDWLEKKYCEKYGHSSVHLATALDVSKPIKKKQSWNVDCQKKNIFKDNKITIVNFAHNIPLCKLYSDQKSKEMKKLSKHTIKNTNNNKNYLRKFYHRLTQIFQHYIKISIDALSFKSCNIFHSH</sequence>
<comment type="caution">
    <text evidence="1">The sequence shown here is derived from an EMBL/GenBank/DDBJ whole genome shotgun (WGS) entry which is preliminary data.</text>
</comment>
<evidence type="ECO:0000313" key="1">
    <source>
        <dbReference type="EMBL" id="ETO04665.1"/>
    </source>
</evidence>
<keyword evidence="2" id="KW-1185">Reference proteome</keyword>
<dbReference type="Proteomes" id="UP000023152">
    <property type="component" value="Unassembled WGS sequence"/>
</dbReference>
<gene>
    <name evidence="1" type="ORF">RFI_32731</name>
</gene>
<dbReference type="EMBL" id="ASPP01029073">
    <property type="protein sequence ID" value="ETO04665.1"/>
    <property type="molecule type" value="Genomic_DNA"/>
</dbReference>
<accession>X6LVA9</accession>
<name>X6LVA9_RETFI</name>
<organism evidence="1 2">
    <name type="scientific">Reticulomyxa filosa</name>
    <dbReference type="NCBI Taxonomy" id="46433"/>
    <lineage>
        <taxon>Eukaryota</taxon>
        <taxon>Sar</taxon>
        <taxon>Rhizaria</taxon>
        <taxon>Retaria</taxon>
        <taxon>Foraminifera</taxon>
        <taxon>Monothalamids</taxon>
        <taxon>Reticulomyxidae</taxon>
        <taxon>Reticulomyxa</taxon>
    </lineage>
</organism>
<protein>
    <submittedName>
        <fullName evidence="1">Uncharacterized protein</fullName>
    </submittedName>
</protein>
<dbReference type="AlphaFoldDB" id="X6LVA9"/>
<reference evidence="1 2" key="1">
    <citation type="journal article" date="2013" name="Curr. Biol.">
        <title>The Genome of the Foraminiferan Reticulomyxa filosa.</title>
        <authorList>
            <person name="Glockner G."/>
            <person name="Hulsmann N."/>
            <person name="Schleicher M."/>
            <person name="Noegel A.A."/>
            <person name="Eichinger L."/>
            <person name="Gallinger C."/>
            <person name="Pawlowski J."/>
            <person name="Sierra R."/>
            <person name="Euteneuer U."/>
            <person name="Pillet L."/>
            <person name="Moustafa A."/>
            <person name="Platzer M."/>
            <person name="Groth M."/>
            <person name="Szafranski K."/>
            <person name="Schliwa M."/>
        </authorList>
    </citation>
    <scope>NUCLEOTIDE SEQUENCE [LARGE SCALE GENOMIC DNA]</scope>
</reference>